<keyword evidence="3" id="KW-1185">Reference proteome</keyword>
<feature type="transmembrane region" description="Helical" evidence="1">
    <location>
        <begin position="54"/>
        <end position="73"/>
    </location>
</feature>
<name>A0ABZ0ITJ4_9BACT</name>
<evidence type="ECO:0000256" key="1">
    <source>
        <dbReference type="SAM" id="Phobius"/>
    </source>
</evidence>
<sequence>MDGKLDDTDKKFLRSEIRQIVVSYVALFLVSAVVFTAGTIFIHQSDLSSDAQSLLIGLLSVIGLITFGAFLWNSIKDPLADLRCGTKRIVVGHLLDKKDSTNYGWTGNIGADSTSQPKLVEYRLTIDEMHFVVGLNDFSRFAVGDKVKVHLSQVTSKLLKLE</sequence>
<accession>A0ABZ0ITJ4</accession>
<proteinExistence type="predicted"/>
<gene>
    <name evidence="2" type="ORF">RT717_03805</name>
</gene>
<evidence type="ECO:0008006" key="4">
    <source>
        <dbReference type="Google" id="ProtNLM"/>
    </source>
</evidence>
<feature type="transmembrane region" description="Helical" evidence="1">
    <location>
        <begin position="21"/>
        <end position="42"/>
    </location>
</feature>
<keyword evidence="1" id="KW-0812">Transmembrane</keyword>
<keyword evidence="1" id="KW-0472">Membrane</keyword>
<evidence type="ECO:0000313" key="3">
    <source>
        <dbReference type="Proteomes" id="UP001302349"/>
    </source>
</evidence>
<organism evidence="2 3">
    <name type="scientific">Imperialibacter roseus</name>
    <dbReference type="NCBI Taxonomy" id="1324217"/>
    <lineage>
        <taxon>Bacteria</taxon>
        <taxon>Pseudomonadati</taxon>
        <taxon>Bacteroidota</taxon>
        <taxon>Cytophagia</taxon>
        <taxon>Cytophagales</taxon>
        <taxon>Flammeovirgaceae</taxon>
        <taxon>Imperialibacter</taxon>
    </lineage>
</organism>
<dbReference type="RefSeq" id="WP_317490406.1">
    <property type="nucleotide sequence ID" value="NZ_CP136051.1"/>
</dbReference>
<keyword evidence="1" id="KW-1133">Transmembrane helix</keyword>
<evidence type="ECO:0000313" key="2">
    <source>
        <dbReference type="EMBL" id="WOK07748.1"/>
    </source>
</evidence>
<dbReference type="EMBL" id="CP136051">
    <property type="protein sequence ID" value="WOK07748.1"/>
    <property type="molecule type" value="Genomic_DNA"/>
</dbReference>
<reference evidence="2 3" key="1">
    <citation type="journal article" date="2023" name="Microbiol. Resour. Announc.">
        <title>Complete Genome Sequence of Imperialibacter roseus strain P4T.</title>
        <authorList>
            <person name="Tizabi D.R."/>
            <person name="Bachvaroff T."/>
            <person name="Hill R.T."/>
        </authorList>
    </citation>
    <scope>NUCLEOTIDE SEQUENCE [LARGE SCALE GENOMIC DNA]</scope>
    <source>
        <strain evidence="2 3">P4T</strain>
    </source>
</reference>
<protein>
    <recommendedName>
        <fullName evidence="4">DUF3592 domain-containing protein</fullName>
    </recommendedName>
</protein>
<dbReference type="Proteomes" id="UP001302349">
    <property type="component" value="Chromosome"/>
</dbReference>